<evidence type="ECO:0000313" key="8">
    <source>
        <dbReference type="Proteomes" id="UP001049176"/>
    </source>
</evidence>
<dbReference type="Gene3D" id="3.20.20.70">
    <property type="entry name" value="Aldolase class I"/>
    <property type="match status" value="1"/>
</dbReference>
<dbReference type="PANTHER" id="PTHR43656">
    <property type="entry name" value="BINDING OXIDOREDUCTASE, PUTATIVE (AFU_ORTHOLOGUE AFUA_2G08260)-RELATED"/>
    <property type="match status" value="1"/>
</dbReference>
<dbReference type="GO" id="GO:0016491">
    <property type="term" value="F:oxidoreductase activity"/>
    <property type="evidence" value="ECO:0007669"/>
    <property type="project" value="UniProtKB-KW"/>
</dbReference>
<dbReference type="SUPFAM" id="SSF51395">
    <property type="entry name" value="FMN-linked oxidoreductases"/>
    <property type="match status" value="1"/>
</dbReference>
<evidence type="ECO:0000256" key="2">
    <source>
        <dbReference type="ARBA" id="ARBA00022630"/>
    </source>
</evidence>
<keyword evidence="8" id="KW-1185">Reference proteome</keyword>
<dbReference type="Proteomes" id="UP001049176">
    <property type="component" value="Chromosome 3"/>
</dbReference>
<feature type="transmembrane region" description="Helical" evidence="5">
    <location>
        <begin position="466"/>
        <end position="483"/>
    </location>
</feature>
<name>A0A9P7UW89_9AGAR</name>
<dbReference type="Pfam" id="PF00724">
    <property type="entry name" value="Oxidored_FMN"/>
    <property type="match status" value="1"/>
</dbReference>
<comment type="similarity">
    <text evidence="1">Belongs to the NADH:flavin oxidoreductase/NADH oxidase family.</text>
</comment>
<sequence length="485" mass="53689">MEGEIFSEIRLPCGRKVQNRLVKVALYEHLSHLLGGPPNEYHFALYSTWSKANWGMILTGNVQVSRTHLTLGRDMVVPSVLDEKGLHPYRKLAEVIHEGDGTLAIMQLSHAGRQSCNFLGGRYPFIPPLAPSAIPVASSTTGIVSWLFHRLLFQTPRAMSSSDVEGAISDFIRGAELAILSGFDGVQLHVAHGYLLAQFMSPKSNKRTDTYACHSLALLQRIISGIRKMAPSGFILGLKLNTSDYSVIGEKSVQEERVLEHLLTLASWGTIDFIEISGGDYDNPEFMQSASTSPRQVFFANFSSKAVRALSSAQIPSSPLILLTGGLRSPGQLLTALSSKHAHLLGVGRASILCPDLPLVLRYRLASDTGEESYFPFKPEPDLRLRFNDRRLWSWLWILIPKINLVGAGLAMAWYGMVIRGLASRKPGSTQTKPRKDHYSVGGLEAILRMWIWPRAPELLSIRLEATVIIVILGLISWVFSALRR</sequence>
<keyword evidence="4" id="KW-0560">Oxidoreductase</keyword>
<organism evidence="7 8">
    <name type="scientific">Marasmius oreades</name>
    <name type="common">fairy-ring Marasmius</name>
    <dbReference type="NCBI Taxonomy" id="181124"/>
    <lineage>
        <taxon>Eukaryota</taxon>
        <taxon>Fungi</taxon>
        <taxon>Dikarya</taxon>
        <taxon>Basidiomycota</taxon>
        <taxon>Agaricomycotina</taxon>
        <taxon>Agaricomycetes</taxon>
        <taxon>Agaricomycetidae</taxon>
        <taxon>Agaricales</taxon>
        <taxon>Marasmiineae</taxon>
        <taxon>Marasmiaceae</taxon>
        <taxon>Marasmius</taxon>
    </lineage>
</organism>
<evidence type="ECO:0000256" key="1">
    <source>
        <dbReference type="ARBA" id="ARBA00005979"/>
    </source>
</evidence>
<dbReference type="PANTHER" id="PTHR43656:SF2">
    <property type="entry name" value="BINDING OXIDOREDUCTASE, PUTATIVE (AFU_ORTHOLOGUE AFUA_2G08260)-RELATED"/>
    <property type="match status" value="1"/>
</dbReference>
<dbReference type="GeneID" id="66074831"/>
<reference evidence="7" key="1">
    <citation type="journal article" date="2021" name="Genome Biol. Evol.">
        <title>The assembled and annotated genome of the fairy-ring fungus Marasmius oreades.</title>
        <authorList>
            <person name="Hiltunen M."/>
            <person name="Ament-Velasquez S.L."/>
            <person name="Johannesson H."/>
        </authorList>
    </citation>
    <scope>NUCLEOTIDE SEQUENCE</scope>
    <source>
        <strain evidence="7">03SP1</strain>
    </source>
</reference>
<dbReference type="GO" id="GO:0010181">
    <property type="term" value="F:FMN binding"/>
    <property type="evidence" value="ECO:0007669"/>
    <property type="project" value="InterPro"/>
</dbReference>
<dbReference type="AlphaFoldDB" id="A0A9P7UW89"/>
<feature type="domain" description="NADH:flavin oxidoreductase/NADH oxidase N-terminal" evidence="6">
    <location>
        <begin position="15"/>
        <end position="365"/>
    </location>
</feature>
<feature type="transmembrane region" description="Helical" evidence="5">
    <location>
        <begin position="392"/>
        <end position="417"/>
    </location>
</feature>
<evidence type="ECO:0000256" key="4">
    <source>
        <dbReference type="ARBA" id="ARBA00023002"/>
    </source>
</evidence>
<dbReference type="InterPro" id="IPR001155">
    <property type="entry name" value="OxRdtase_FMN_N"/>
</dbReference>
<evidence type="ECO:0000313" key="7">
    <source>
        <dbReference type="EMBL" id="KAG7094954.1"/>
    </source>
</evidence>
<gene>
    <name evidence="7" type="ORF">E1B28_005755</name>
</gene>
<dbReference type="OrthoDB" id="1663137at2759"/>
<proteinExistence type="inferred from homology"/>
<evidence type="ECO:0000256" key="5">
    <source>
        <dbReference type="SAM" id="Phobius"/>
    </source>
</evidence>
<keyword evidence="2" id="KW-0285">Flavoprotein</keyword>
<dbReference type="EMBL" id="CM032183">
    <property type="protein sequence ID" value="KAG7094954.1"/>
    <property type="molecule type" value="Genomic_DNA"/>
</dbReference>
<dbReference type="RefSeq" id="XP_043011424.1">
    <property type="nucleotide sequence ID" value="XM_043150337.1"/>
</dbReference>
<comment type="caution">
    <text evidence="7">The sequence shown here is derived from an EMBL/GenBank/DDBJ whole genome shotgun (WGS) entry which is preliminary data.</text>
</comment>
<accession>A0A9P7UW89</accession>
<evidence type="ECO:0000256" key="3">
    <source>
        <dbReference type="ARBA" id="ARBA00022643"/>
    </source>
</evidence>
<keyword evidence="5" id="KW-1133">Transmembrane helix</keyword>
<keyword evidence="5" id="KW-0472">Membrane</keyword>
<keyword evidence="5" id="KW-0812">Transmembrane</keyword>
<dbReference type="InterPro" id="IPR051799">
    <property type="entry name" value="NADH_flavin_oxidoreductase"/>
</dbReference>
<evidence type="ECO:0000259" key="6">
    <source>
        <dbReference type="Pfam" id="PF00724"/>
    </source>
</evidence>
<protein>
    <recommendedName>
        <fullName evidence="6">NADH:flavin oxidoreductase/NADH oxidase N-terminal domain-containing protein</fullName>
    </recommendedName>
</protein>
<keyword evidence="3" id="KW-0288">FMN</keyword>
<dbReference type="InterPro" id="IPR013785">
    <property type="entry name" value="Aldolase_TIM"/>
</dbReference>
<dbReference type="KEGG" id="more:E1B28_005755"/>